<sequence>MQDADGGMRGTSINPATLRRRNDIHSWTAFTLPSLIPTRYPCHLSARPHRLDLKAASKRITLSSRK</sequence>
<organism evidence="1 2">
    <name type="scientific">Punctularia strigosozonata (strain HHB-11173)</name>
    <name type="common">White-rot fungus</name>
    <dbReference type="NCBI Taxonomy" id="741275"/>
    <lineage>
        <taxon>Eukaryota</taxon>
        <taxon>Fungi</taxon>
        <taxon>Dikarya</taxon>
        <taxon>Basidiomycota</taxon>
        <taxon>Agaricomycotina</taxon>
        <taxon>Agaricomycetes</taxon>
        <taxon>Corticiales</taxon>
        <taxon>Punctulariaceae</taxon>
        <taxon>Punctularia</taxon>
    </lineage>
</organism>
<proteinExistence type="predicted"/>
<evidence type="ECO:0000313" key="1">
    <source>
        <dbReference type="EMBL" id="EIN03653.1"/>
    </source>
</evidence>
<dbReference type="GeneID" id="18884075"/>
<dbReference type="AlphaFoldDB" id="R7S085"/>
<dbReference type="HOGENOM" id="CLU_2832413_0_0_1"/>
<dbReference type="Proteomes" id="UP000054196">
    <property type="component" value="Unassembled WGS sequence"/>
</dbReference>
<reference evidence="2" key="1">
    <citation type="journal article" date="2012" name="Science">
        <title>The Paleozoic origin of enzymatic lignin decomposition reconstructed from 31 fungal genomes.</title>
        <authorList>
            <person name="Floudas D."/>
            <person name="Binder M."/>
            <person name="Riley R."/>
            <person name="Barry K."/>
            <person name="Blanchette R.A."/>
            <person name="Henrissat B."/>
            <person name="Martinez A.T."/>
            <person name="Otillar R."/>
            <person name="Spatafora J.W."/>
            <person name="Yadav J.S."/>
            <person name="Aerts A."/>
            <person name="Benoit I."/>
            <person name="Boyd A."/>
            <person name="Carlson A."/>
            <person name="Copeland A."/>
            <person name="Coutinho P.M."/>
            <person name="de Vries R.P."/>
            <person name="Ferreira P."/>
            <person name="Findley K."/>
            <person name="Foster B."/>
            <person name="Gaskell J."/>
            <person name="Glotzer D."/>
            <person name="Gorecki P."/>
            <person name="Heitman J."/>
            <person name="Hesse C."/>
            <person name="Hori C."/>
            <person name="Igarashi K."/>
            <person name="Jurgens J.A."/>
            <person name="Kallen N."/>
            <person name="Kersten P."/>
            <person name="Kohler A."/>
            <person name="Kuees U."/>
            <person name="Kumar T.K.A."/>
            <person name="Kuo A."/>
            <person name="LaButti K."/>
            <person name="Larrondo L.F."/>
            <person name="Lindquist E."/>
            <person name="Ling A."/>
            <person name="Lombard V."/>
            <person name="Lucas S."/>
            <person name="Lundell T."/>
            <person name="Martin R."/>
            <person name="McLaughlin D.J."/>
            <person name="Morgenstern I."/>
            <person name="Morin E."/>
            <person name="Murat C."/>
            <person name="Nagy L.G."/>
            <person name="Nolan M."/>
            <person name="Ohm R.A."/>
            <person name="Patyshakuliyeva A."/>
            <person name="Rokas A."/>
            <person name="Ruiz-Duenas F.J."/>
            <person name="Sabat G."/>
            <person name="Salamov A."/>
            <person name="Samejima M."/>
            <person name="Schmutz J."/>
            <person name="Slot J.C."/>
            <person name="St John F."/>
            <person name="Stenlid J."/>
            <person name="Sun H."/>
            <person name="Sun S."/>
            <person name="Syed K."/>
            <person name="Tsang A."/>
            <person name="Wiebenga A."/>
            <person name="Young D."/>
            <person name="Pisabarro A."/>
            <person name="Eastwood D.C."/>
            <person name="Martin F."/>
            <person name="Cullen D."/>
            <person name="Grigoriev I.V."/>
            <person name="Hibbett D.S."/>
        </authorList>
    </citation>
    <scope>NUCLEOTIDE SEQUENCE [LARGE SCALE GENOMIC DNA]</scope>
    <source>
        <strain evidence="2">HHB-11173 SS5</strain>
    </source>
</reference>
<name>R7S085_PUNST</name>
<evidence type="ECO:0000313" key="2">
    <source>
        <dbReference type="Proteomes" id="UP000054196"/>
    </source>
</evidence>
<dbReference type="EMBL" id="JH687560">
    <property type="protein sequence ID" value="EIN03653.1"/>
    <property type="molecule type" value="Genomic_DNA"/>
</dbReference>
<protein>
    <submittedName>
        <fullName evidence="1">Uncharacterized protein</fullName>
    </submittedName>
</protein>
<keyword evidence="2" id="KW-1185">Reference proteome</keyword>
<gene>
    <name evidence="1" type="ORF">PUNSTDRAFT_56105</name>
</gene>
<dbReference type="KEGG" id="psq:PUNSTDRAFT_56105"/>
<dbReference type="RefSeq" id="XP_007389140.1">
    <property type="nucleotide sequence ID" value="XM_007389078.1"/>
</dbReference>
<accession>R7S085</accession>